<dbReference type="Proteomes" id="UP000235965">
    <property type="component" value="Unassembled WGS sequence"/>
</dbReference>
<dbReference type="PANTHER" id="PTHR46060:SF1">
    <property type="entry name" value="MARINER MOS1 TRANSPOSASE-LIKE PROTEIN"/>
    <property type="match status" value="1"/>
</dbReference>
<dbReference type="PANTHER" id="PTHR46060">
    <property type="entry name" value="MARINER MOS1 TRANSPOSASE-LIKE PROTEIN"/>
    <property type="match status" value="1"/>
</dbReference>
<evidence type="ECO:0000256" key="1">
    <source>
        <dbReference type="SAM" id="MobiDB-lite"/>
    </source>
</evidence>
<comment type="caution">
    <text evidence="2">The sequence shown here is derived from an EMBL/GenBank/DDBJ whole genome shotgun (WGS) entry which is preliminary data.</text>
</comment>
<keyword evidence="3" id="KW-1185">Reference proteome</keyword>
<dbReference type="InterPro" id="IPR052709">
    <property type="entry name" value="Transposase-MT_Hybrid"/>
</dbReference>
<feature type="compositionally biased region" description="Basic and acidic residues" evidence="1">
    <location>
        <begin position="111"/>
        <end position="126"/>
    </location>
</feature>
<sequence length="285" mass="32454">MTRDGAVGIVTGYGLDDRGVGVRVPVESRIFFMFTPTLGANQPPVKWKKLHNEELHNLCSSPSTIRMLKSRRMRWAGISSWELSAFYAVALFTEVNQAELEMNHGPPPFGAKDKMSNVGRDEEVRRGGGGGGRSGRRDEPRRHTLSGDHHHHQQGSALARSMDLEYGEECLSRTHVFEWCKCFREGRERVENEPHDRRPRTSVTEPNTDRADALIRETRRITIKKLGAMLSISVSSVEDIMKYHLHYRKVNARWVPRTLTDVEKLCACKLPVVSYSSLKTKVMHF</sequence>
<proteinExistence type="predicted"/>
<dbReference type="STRING" id="105785.A0A2J7QGA4"/>
<reference evidence="2 3" key="1">
    <citation type="submission" date="2017-12" db="EMBL/GenBank/DDBJ databases">
        <title>Hemimetabolous genomes reveal molecular basis of termite eusociality.</title>
        <authorList>
            <person name="Harrison M.C."/>
            <person name="Jongepier E."/>
            <person name="Robertson H.M."/>
            <person name="Arning N."/>
            <person name="Bitard-Feildel T."/>
            <person name="Chao H."/>
            <person name="Childers C.P."/>
            <person name="Dinh H."/>
            <person name="Doddapaneni H."/>
            <person name="Dugan S."/>
            <person name="Gowin J."/>
            <person name="Greiner C."/>
            <person name="Han Y."/>
            <person name="Hu H."/>
            <person name="Hughes D.S.T."/>
            <person name="Huylmans A.-K."/>
            <person name="Kemena C."/>
            <person name="Kremer L.P.M."/>
            <person name="Lee S.L."/>
            <person name="Lopez-Ezquerra A."/>
            <person name="Mallet L."/>
            <person name="Monroy-Kuhn J.M."/>
            <person name="Moser A."/>
            <person name="Murali S.C."/>
            <person name="Muzny D.M."/>
            <person name="Otani S."/>
            <person name="Piulachs M.-D."/>
            <person name="Poelchau M."/>
            <person name="Qu J."/>
            <person name="Schaub F."/>
            <person name="Wada-Katsumata A."/>
            <person name="Worley K.C."/>
            <person name="Xie Q."/>
            <person name="Ylla G."/>
            <person name="Poulsen M."/>
            <person name="Gibbs R.A."/>
            <person name="Schal C."/>
            <person name="Richards S."/>
            <person name="Belles X."/>
            <person name="Korb J."/>
            <person name="Bornberg-Bauer E."/>
        </authorList>
    </citation>
    <scope>NUCLEOTIDE SEQUENCE [LARGE SCALE GENOMIC DNA]</scope>
    <source>
        <tissue evidence="2">Whole body</tissue>
    </source>
</reference>
<dbReference type="InParanoid" id="A0A2J7QGA4"/>
<name>A0A2J7QGA4_9NEOP</name>
<evidence type="ECO:0000313" key="3">
    <source>
        <dbReference type="Proteomes" id="UP000235965"/>
    </source>
</evidence>
<organism evidence="2 3">
    <name type="scientific">Cryptotermes secundus</name>
    <dbReference type="NCBI Taxonomy" id="105785"/>
    <lineage>
        <taxon>Eukaryota</taxon>
        <taxon>Metazoa</taxon>
        <taxon>Ecdysozoa</taxon>
        <taxon>Arthropoda</taxon>
        <taxon>Hexapoda</taxon>
        <taxon>Insecta</taxon>
        <taxon>Pterygota</taxon>
        <taxon>Neoptera</taxon>
        <taxon>Polyneoptera</taxon>
        <taxon>Dictyoptera</taxon>
        <taxon>Blattodea</taxon>
        <taxon>Blattoidea</taxon>
        <taxon>Termitoidae</taxon>
        <taxon>Kalotermitidae</taxon>
        <taxon>Cryptotermitinae</taxon>
        <taxon>Cryptotermes</taxon>
    </lineage>
</organism>
<feature type="compositionally biased region" description="Basic and acidic residues" evidence="1">
    <location>
        <begin position="135"/>
        <end position="148"/>
    </location>
</feature>
<dbReference type="EMBL" id="NEVH01014835">
    <property type="protein sequence ID" value="PNF27620.1"/>
    <property type="molecule type" value="Genomic_DNA"/>
</dbReference>
<accession>A0A2J7QGA4</accession>
<protein>
    <recommendedName>
        <fullName evidence="4">Mos1 transposase HTH domain-containing protein</fullName>
    </recommendedName>
</protein>
<evidence type="ECO:0000313" key="2">
    <source>
        <dbReference type="EMBL" id="PNF27620.1"/>
    </source>
</evidence>
<dbReference type="AlphaFoldDB" id="A0A2J7QGA4"/>
<gene>
    <name evidence="2" type="ORF">B7P43_G02270</name>
</gene>
<evidence type="ECO:0008006" key="4">
    <source>
        <dbReference type="Google" id="ProtNLM"/>
    </source>
</evidence>
<feature type="region of interest" description="Disordered" evidence="1">
    <location>
        <begin position="103"/>
        <end position="158"/>
    </location>
</feature>